<name>A0ABN3GFW0_9ACTN</name>
<dbReference type="Pfam" id="PF00126">
    <property type="entry name" value="HTH_1"/>
    <property type="match status" value="1"/>
</dbReference>
<dbReference type="RefSeq" id="WP_346176092.1">
    <property type="nucleotide sequence ID" value="NZ_BAAASD010000018.1"/>
</dbReference>
<gene>
    <name evidence="6" type="ORF">GCM10010246_43430</name>
</gene>
<dbReference type="InterPro" id="IPR036388">
    <property type="entry name" value="WH-like_DNA-bd_sf"/>
</dbReference>
<keyword evidence="7" id="KW-1185">Reference proteome</keyword>
<dbReference type="PROSITE" id="PS50931">
    <property type="entry name" value="HTH_LYSR"/>
    <property type="match status" value="1"/>
</dbReference>
<dbReference type="SUPFAM" id="SSF46785">
    <property type="entry name" value="Winged helix' DNA-binding domain"/>
    <property type="match status" value="1"/>
</dbReference>
<evidence type="ECO:0000256" key="4">
    <source>
        <dbReference type="ARBA" id="ARBA00023163"/>
    </source>
</evidence>
<evidence type="ECO:0000256" key="2">
    <source>
        <dbReference type="ARBA" id="ARBA00023015"/>
    </source>
</evidence>
<evidence type="ECO:0000256" key="3">
    <source>
        <dbReference type="ARBA" id="ARBA00023125"/>
    </source>
</evidence>
<dbReference type="SUPFAM" id="SSF53850">
    <property type="entry name" value="Periplasmic binding protein-like II"/>
    <property type="match status" value="1"/>
</dbReference>
<dbReference type="PANTHER" id="PTHR30346">
    <property type="entry name" value="TRANSCRIPTIONAL DUAL REGULATOR HCAR-RELATED"/>
    <property type="match status" value="1"/>
</dbReference>
<protein>
    <submittedName>
        <fullName evidence="6">LysR family transcriptional regulator</fullName>
    </submittedName>
</protein>
<evidence type="ECO:0000313" key="6">
    <source>
        <dbReference type="EMBL" id="GAA2350677.1"/>
    </source>
</evidence>
<comment type="caution">
    <text evidence="6">The sequence shown here is derived from an EMBL/GenBank/DDBJ whole genome shotgun (WGS) entry which is preliminary data.</text>
</comment>
<dbReference type="Gene3D" id="3.40.190.10">
    <property type="entry name" value="Periplasmic binding protein-like II"/>
    <property type="match status" value="2"/>
</dbReference>
<organism evidence="6 7">
    <name type="scientific">Streptomyces cuspidosporus</name>
    <dbReference type="NCBI Taxonomy" id="66882"/>
    <lineage>
        <taxon>Bacteria</taxon>
        <taxon>Bacillati</taxon>
        <taxon>Actinomycetota</taxon>
        <taxon>Actinomycetes</taxon>
        <taxon>Kitasatosporales</taxon>
        <taxon>Streptomycetaceae</taxon>
        <taxon>Streptomyces</taxon>
    </lineage>
</organism>
<dbReference type="InterPro" id="IPR000847">
    <property type="entry name" value="LysR_HTH_N"/>
</dbReference>
<accession>A0ABN3GFW0</accession>
<dbReference type="PANTHER" id="PTHR30346:SF29">
    <property type="entry name" value="LYSR SUBSTRATE-BINDING"/>
    <property type="match status" value="1"/>
</dbReference>
<dbReference type="CDD" id="cd08423">
    <property type="entry name" value="PBP2_LTTR_like_6"/>
    <property type="match status" value="1"/>
</dbReference>
<dbReference type="InterPro" id="IPR036390">
    <property type="entry name" value="WH_DNA-bd_sf"/>
</dbReference>
<feature type="domain" description="HTH lysR-type" evidence="5">
    <location>
        <begin position="2"/>
        <end position="59"/>
    </location>
</feature>
<evidence type="ECO:0000313" key="7">
    <source>
        <dbReference type="Proteomes" id="UP001500253"/>
    </source>
</evidence>
<dbReference type="InterPro" id="IPR005119">
    <property type="entry name" value="LysR_subst-bd"/>
</dbReference>
<sequence length="314" mass="34544">MFDLHRLRLLRELKHRGTLAAVAAALSYAPSSVSQQLSQLEAEVGVRLLEPVGRRVRLTEQAEILVAHTEAVLERLERAEADIATSLTDLTGTLRVASFQTAALALVPTALGLLRDLHPRLRVHVTHMEPERSLPALQARDFDLVIAEEYPGNPNPRPAGLEEEDLLDDPLHLALPAPADRPEVPTGGPMAALRSLADRPWVMEPEGTAARHWAMTLCRNAGFEPDVRFETTDLLLHLRLVEQEHAAAFLPDLVWSAQPPTVTLRPLPRGHRTRRILTVVRRGRSRHPAILACRDALLRAVGLRCGQAGATPGP</sequence>
<evidence type="ECO:0000256" key="1">
    <source>
        <dbReference type="ARBA" id="ARBA00009437"/>
    </source>
</evidence>
<proteinExistence type="inferred from homology"/>
<evidence type="ECO:0000259" key="5">
    <source>
        <dbReference type="PROSITE" id="PS50931"/>
    </source>
</evidence>
<keyword evidence="2" id="KW-0805">Transcription regulation</keyword>
<dbReference type="Gene3D" id="1.10.10.10">
    <property type="entry name" value="Winged helix-like DNA-binding domain superfamily/Winged helix DNA-binding domain"/>
    <property type="match status" value="1"/>
</dbReference>
<dbReference type="Proteomes" id="UP001500253">
    <property type="component" value="Unassembled WGS sequence"/>
</dbReference>
<comment type="similarity">
    <text evidence="1">Belongs to the LysR transcriptional regulatory family.</text>
</comment>
<keyword evidence="3" id="KW-0238">DNA-binding</keyword>
<dbReference type="EMBL" id="BAAASD010000018">
    <property type="protein sequence ID" value="GAA2350677.1"/>
    <property type="molecule type" value="Genomic_DNA"/>
</dbReference>
<reference evidence="6 7" key="1">
    <citation type="journal article" date="2019" name="Int. J. Syst. Evol. Microbiol.">
        <title>The Global Catalogue of Microorganisms (GCM) 10K type strain sequencing project: providing services to taxonomists for standard genome sequencing and annotation.</title>
        <authorList>
            <consortium name="The Broad Institute Genomics Platform"/>
            <consortium name="The Broad Institute Genome Sequencing Center for Infectious Disease"/>
            <person name="Wu L."/>
            <person name="Ma J."/>
        </authorList>
    </citation>
    <scope>NUCLEOTIDE SEQUENCE [LARGE SCALE GENOMIC DNA]</scope>
    <source>
        <strain evidence="6 7">JCM 4316</strain>
    </source>
</reference>
<dbReference type="Pfam" id="PF03466">
    <property type="entry name" value="LysR_substrate"/>
    <property type="match status" value="1"/>
</dbReference>
<keyword evidence="4" id="KW-0804">Transcription</keyword>